<evidence type="ECO:0000313" key="5">
    <source>
        <dbReference type="EMBL" id="HIQ97205.1"/>
    </source>
</evidence>
<gene>
    <name evidence="5" type="ORF">IAB26_11660</name>
</gene>
<keyword evidence="1" id="KW-0479">Metal-binding</keyword>
<protein>
    <submittedName>
        <fullName evidence="5">Coenzyme F420 hydrogenase/dehydrogenase, beta subunit C-terminal domain</fullName>
    </submittedName>
</protein>
<dbReference type="PANTHER" id="PTHR43193">
    <property type="match status" value="1"/>
</dbReference>
<evidence type="ECO:0000259" key="4">
    <source>
        <dbReference type="PROSITE" id="PS51379"/>
    </source>
</evidence>
<dbReference type="AlphaFoldDB" id="A0A9D1D1G4"/>
<feature type="domain" description="4Fe-4S ferredoxin-type" evidence="4">
    <location>
        <begin position="4"/>
        <end position="33"/>
    </location>
</feature>
<keyword evidence="3" id="KW-0411">Iron-sulfur</keyword>
<dbReference type="InterPro" id="IPR007525">
    <property type="entry name" value="FrhB_FdhB_C"/>
</dbReference>
<reference evidence="5" key="2">
    <citation type="journal article" date="2021" name="PeerJ">
        <title>Extensive microbial diversity within the chicken gut microbiome revealed by metagenomics and culture.</title>
        <authorList>
            <person name="Gilroy R."/>
            <person name="Ravi A."/>
            <person name="Getino M."/>
            <person name="Pursley I."/>
            <person name="Horton D.L."/>
            <person name="Alikhan N.F."/>
            <person name="Baker D."/>
            <person name="Gharbi K."/>
            <person name="Hall N."/>
            <person name="Watson M."/>
            <person name="Adriaenssens E.M."/>
            <person name="Foster-Nyarko E."/>
            <person name="Jarju S."/>
            <person name="Secka A."/>
            <person name="Antonio M."/>
            <person name="Oren A."/>
            <person name="Chaudhuri R.R."/>
            <person name="La Ragione R."/>
            <person name="Hildebrand F."/>
            <person name="Pallen M.J."/>
        </authorList>
    </citation>
    <scope>NUCLEOTIDE SEQUENCE</scope>
    <source>
        <strain evidence="5">ChiSjej3B21-11622</strain>
    </source>
</reference>
<dbReference type="Proteomes" id="UP000886886">
    <property type="component" value="Unassembled WGS sequence"/>
</dbReference>
<evidence type="ECO:0000256" key="2">
    <source>
        <dbReference type="ARBA" id="ARBA00023004"/>
    </source>
</evidence>
<accession>A0A9D1D1G4</accession>
<evidence type="ECO:0000256" key="3">
    <source>
        <dbReference type="ARBA" id="ARBA00023014"/>
    </source>
</evidence>
<comment type="caution">
    <text evidence="5">The sequence shown here is derived from an EMBL/GenBank/DDBJ whole genome shotgun (WGS) entry which is preliminary data.</text>
</comment>
<dbReference type="Gene3D" id="3.30.70.20">
    <property type="match status" value="1"/>
</dbReference>
<evidence type="ECO:0000256" key="1">
    <source>
        <dbReference type="ARBA" id="ARBA00022723"/>
    </source>
</evidence>
<dbReference type="GO" id="GO:0051536">
    <property type="term" value="F:iron-sulfur cluster binding"/>
    <property type="evidence" value="ECO:0007669"/>
    <property type="project" value="UniProtKB-KW"/>
</dbReference>
<sequence length="409" mass="46789">MNRDIRIVSEEQCTGCGACENICPMDAVALKEGKEGFHYPVIQTSRCIQCGKCKEVCPGLKKPDTNRRIPKCRAAYGEDEIRRESSSGAVFTLLSEYVLEKGGAVYGVVLDEQFQAIHVRVTRKEELAPLRRSKYVQSNVGFAYRQIKEDLKAGSWVLFSGTPCQNAALRKFLGKEEERLLQVDLVCHGVPSQKSFDAYLKETYPKAELKEFLFRIKDAGHNCMVSRATLKDGTVISNTADTDLYEKGFHQSLFLRKSCEVCPFAEPPRQGDVTIGDFWKLEEYNPAFTDPLGVSLVFLNNEKADHIWAEIRPKLKFDEPIPPEFALSHNRVTARIDIHPNRERFFELWQEECFSVAARAALEGRSVREIKQQRQRELWEDRKRNLSGRVKRVLPQQVKDIGKKILKKK</sequence>
<dbReference type="InterPro" id="IPR052977">
    <property type="entry name" value="Polyferredoxin-like_ET"/>
</dbReference>
<reference evidence="5" key="1">
    <citation type="submission" date="2020-10" db="EMBL/GenBank/DDBJ databases">
        <authorList>
            <person name="Gilroy R."/>
        </authorList>
    </citation>
    <scope>NUCLEOTIDE SEQUENCE</scope>
    <source>
        <strain evidence="5">ChiSjej3B21-11622</strain>
    </source>
</reference>
<name>A0A9D1D1G4_9FIRM</name>
<dbReference type="GO" id="GO:0046872">
    <property type="term" value="F:metal ion binding"/>
    <property type="evidence" value="ECO:0007669"/>
    <property type="project" value="UniProtKB-KW"/>
</dbReference>
<keyword evidence="2" id="KW-0408">Iron</keyword>
<organism evidence="5 6">
    <name type="scientific">Candidatus Limivivens merdigallinarum</name>
    <dbReference type="NCBI Taxonomy" id="2840859"/>
    <lineage>
        <taxon>Bacteria</taxon>
        <taxon>Bacillati</taxon>
        <taxon>Bacillota</taxon>
        <taxon>Clostridia</taxon>
        <taxon>Lachnospirales</taxon>
        <taxon>Lachnospiraceae</taxon>
        <taxon>Lachnospiraceae incertae sedis</taxon>
        <taxon>Candidatus Limivivens</taxon>
    </lineage>
</organism>
<dbReference type="InterPro" id="IPR017900">
    <property type="entry name" value="4Fe4S_Fe_S_CS"/>
</dbReference>
<dbReference type="Pfam" id="PF04432">
    <property type="entry name" value="FrhB_FdhB_C"/>
    <property type="match status" value="1"/>
</dbReference>
<dbReference type="PANTHER" id="PTHR43193:SF2">
    <property type="entry name" value="POLYFERREDOXIN PROTEIN FWDF"/>
    <property type="match status" value="1"/>
</dbReference>
<dbReference type="PROSITE" id="PS51379">
    <property type="entry name" value="4FE4S_FER_2"/>
    <property type="match status" value="2"/>
</dbReference>
<dbReference type="SUPFAM" id="SSF54862">
    <property type="entry name" value="4Fe-4S ferredoxins"/>
    <property type="match status" value="1"/>
</dbReference>
<feature type="domain" description="4Fe-4S ferredoxin-type" evidence="4">
    <location>
        <begin position="38"/>
        <end position="66"/>
    </location>
</feature>
<proteinExistence type="predicted"/>
<dbReference type="Pfam" id="PF12838">
    <property type="entry name" value="Fer4_7"/>
    <property type="match status" value="1"/>
</dbReference>
<dbReference type="PROSITE" id="PS00198">
    <property type="entry name" value="4FE4S_FER_1"/>
    <property type="match status" value="2"/>
</dbReference>
<dbReference type="EMBL" id="DVFT01000171">
    <property type="protein sequence ID" value="HIQ97205.1"/>
    <property type="molecule type" value="Genomic_DNA"/>
</dbReference>
<dbReference type="InterPro" id="IPR017896">
    <property type="entry name" value="4Fe4S_Fe-S-bd"/>
</dbReference>
<evidence type="ECO:0000313" key="6">
    <source>
        <dbReference type="Proteomes" id="UP000886886"/>
    </source>
</evidence>